<reference evidence="4 5" key="1">
    <citation type="submission" date="2016-12" db="EMBL/GenBank/DDBJ databases">
        <title>The draft genome sequence of Actinophytocola xinjiangensis.</title>
        <authorList>
            <person name="Wang W."/>
            <person name="Yuan L."/>
        </authorList>
    </citation>
    <scope>NUCLEOTIDE SEQUENCE [LARGE SCALE GENOMIC DNA]</scope>
    <source>
        <strain evidence="4 5">CGMCC 4.4663</strain>
    </source>
</reference>
<dbReference type="OrthoDB" id="3682216at2"/>
<dbReference type="AlphaFoldDB" id="A0A7Z0WCK5"/>
<feature type="compositionally biased region" description="Basic and acidic residues" evidence="2">
    <location>
        <begin position="286"/>
        <end position="296"/>
    </location>
</feature>
<dbReference type="EMBL" id="MSIF01000050">
    <property type="protein sequence ID" value="OLF04287.1"/>
    <property type="molecule type" value="Genomic_DNA"/>
</dbReference>
<dbReference type="Gene3D" id="1.20.1260.20">
    <property type="entry name" value="PPE superfamily"/>
    <property type="match status" value="1"/>
</dbReference>
<feature type="region of interest" description="Disordered" evidence="2">
    <location>
        <begin position="1"/>
        <end position="27"/>
    </location>
</feature>
<feature type="compositionally biased region" description="Low complexity" evidence="2">
    <location>
        <begin position="297"/>
        <end position="312"/>
    </location>
</feature>
<evidence type="ECO:0000256" key="1">
    <source>
        <dbReference type="ARBA" id="ARBA00010652"/>
    </source>
</evidence>
<feature type="compositionally biased region" description="Low complexity" evidence="2">
    <location>
        <begin position="257"/>
        <end position="268"/>
    </location>
</feature>
<keyword evidence="5" id="KW-1185">Reference proteome</keyword>
<comment type="caution">
    <text evidence="4">The sequence shown here is derived from an EMBL/GenBank/DDBJ whole genome shotgun (WGS) entry which is preliminary data.</text>
</comment>
<evidence type="ECO:0000259" key="3">
    <source>
        <dbReference type="Pfam" id="PF00823"/>
    </source>
</evidence>
<comment type="similarity">
    <text evidence="1">Belongs to the mycobacterial PPE family.</text>
</comment>
<sequence length="429" mass="45333">MTDSPTDSPTEPPTPPPAEGSEAQMATADGARWRGHTHEQLYAMIHEGPGAAASAEPARRWQEIASNLNEIGQDLRKTLEQTGASWTGKAASGAYDRLILTATWATETSESAAQMRTAVENQGDFLAKARADMPPPQDAPAAQPDPAVVPAVQVAQAQTDLEAPESSASSAEERAFEVMTAYEQSTLANTTAMAAFAPPLELLRREEVKHGGGFQAQATRPAGLDHMPGPRHDDRPRHHGNHHWSSNTSGQSAPWTAEPAPREVPAARNTTPTGAPSAFTGGALPLRRESDKERPNKPAAPAANTNTVTGAPQTQPKAPLSSVALPQDLHQAAAASQAAATAQAGAPVAPATAAPTGVGQHDRMAMRRFGMEAIGSNQWFGDTEEPVVGESPKRRRDFREIEEITEAVSVLDEEHRLPPNVIGDGPSAR</sequence>
<gene>
    <name evidence="4" type="ORF">BLA60_41570</name>
</gene>
<accession>A0A7Z0WCK5</accession>
<proteinExistence type="inferred from homology"/>
<dbReference type="InterPro" id="IPR000030">
    <property type="entry name" value="PPE_dom"/>
</dbReference>
<dbReference type="Pfam" id="PF00823">
    <property type="entry name" value="PPE"/>
    <property type="match status" value="1"/>
</dbReference>
<dbReference type="RefSeq" id="WP_075138614.1">
    <property type="nucleotide sequence ID" value="NZ_MSIF01000050.1"/>
</dbReference>
<feature type="domain" description="PPE" evidence="3">
    <location>
        <begin position="43"/>
        <end position="192"/>
    </location>
</feature>
<feature type="compositionally biased region" description="Polar residues" evidence="2">
    <location>
        <begin position="243"/>
        <end position="254"/>
    </location>
</feature>
<evidence type="ECO:0000313" key="5">
    <source>
        <dbReference type="Proteomes" id="UP000185696"/>
    </source>
</evidence>
<feature type="region of interest" description="Disordered" evidence="2">
    <location>
        <begin position="211"/>
        <end position="319"/>
    </location>
</feature>
<dbReference type="InterPro" id="IPR038332">
    <property type="entry name" value="PPE_sf"/>
</dbReference>
<name>A0A7Z0WCK5_9PSEU</name>
<evidence type="ECO:0000256" key="2">
    <source>
        <dbReference type="SAM" id="MobiDB-lite"/>
    </source>
</evidence>
<dbReference type="Proteomes" id="UP000185696">
    <property type="component" value="Unassembled WGS sequence"/>
</dbReference>
<evidence type="ECO:0000313" key="4">
    <source>
        <dbReference type="EMBL" id="OLF04287.1"/>
    </source>
</evidence>
<organism evidence="4 5">
    <name type="scientific">Actinophytocola xinjiangensis</name>
    <dbReference type="NCBI Taxonomy" id="485602"/>
    <lineage>
        <taxon>Bacteria</taxon>
        <taxon>Bacillati</taxon>
        <taxon>Actinomycetota</taxon>
        <taxon>Actinomycetes</taxon>
        <taxon>Pseudonocardiales</taxon>
        <taxon>Pseudonocardiaceae</taxon>
    </lineage>
</organism>
<protein>
    <recommendedName>
        <fullName evidence="3">PPE domain-containing protein</fullName>
    </recommendedName>
</protein>
<dbReference type="SUPFAM" id="SSF140459">
    <property type="entry name" value="PE/PPE dimer-like"/>
    <property type="match status" value="1"/>
</dbReference>